<protein>
    <submittedName>
        <fullName evidence="2">Uncharacterized protein</fullName>
    </submittedName>
</protein>
<accession>A0A9P9D5K3</accession>
<evidence type="ECO:0000313" key="3">
    <source>
        <dbReference type="Proteomes" id="UP000717696"/>
    </source>
</evidence>
<organism evidence="2 3">
    <name type="scientific">Dactylonectria estremocensis</name>
    <dbReference type="NCBI Taxonomy" id="1079267"/>
    <lineage>
        <taxon>Eukaryota</taxon>
        <taxon>Fungi</taxon>
        <taxon>Dikarya</taxon>
        <taxon>Ascomycota</taxon>
        <taxon>Pezizomycotina</taxon>
        <taxon>Sordariomycetes</taxon>
        <taxon>Hypocreomycetidae</taxon>
        <taxon>Hypocreales</taxon>
        <taxon>Nectriaceae</taxon>
        <taxon>Dactylonectria</taxon>
    </lineage>
</organism>
<sequence>MTGKSITRSIFWNFNETPLQIGWVDGSLKLFSTQIKGKTHTVTFQPGNKDSLSAVNAINTSKLAITSFLILTAKVLLEEYIIADINDRVVLTHTSSGFNNTQRARQWLQHFNYHSFAYSNNFKDFSLKTWFSYSPDLIRENWNQKSSHKKIIKLQKEQIRLEARRTHTRRRIQVNDGAYTVDQLRQKVNTRSHEERAAAARKEGQFQAGLFRSLHEKEAAHGSNKATSQAHPRGRAAAIAKAARQVEEEAQMQDLRDRQRLSYDANAIEKLSQQWADANGLQRSFLYTTQPLSNLLAIPEVVT</sequence>
<dbReference type="EMBL" id="JAGMUU010000050">
    <property type="protein sequence ID" value="KAH7112629.1"/>
    <property type="molecule type" value="Genomic_DNA"/>
</dbReference>
<evidence type="ECO:0000313" key="1">
    <source>
        <dbReference type="EMBL" id="KAH7112629.1"/>
    </source>
</evidence>
<reference evidence="2" key="1">
    <citation type="journal article" date="2021" name="Nat. Commun.">
        <title>Genetic determinants of endophytism in the Arabidopsis root mycobiome.</title>
        <authorList>
            <person name="Mesny F."/>
            <person name="Miyauchi S."/>
            <person name="Thiergart T."/>
            <person name="Pickel B."/>
            <person name="Atanasova L."/>
            <person name="Karlsson M."/>
            <person name="Huettel B."/>
            <person name="Barry K.W."/>
            <person name="Haridas S."/>
            <person name="Chen C."/>
            <person name="Bauer D."/>
            <person name="Andreopoulos W."/>
            <person name="Pangilinan J."/>
            <person name="LaButti K."/>
            <person name="Riley R."/>
            <person name="Lipzen A."/>
            <person name="Clum A."/>
            <person name="Drula E."/>
            <person name="Henrissat B."/>
            <person name="Kohler A."/>
            <person name="Grigoriev I.V."/>
            <person name="Martin F.M."/>
            <person name="Hacquard S."/>
        </authorList>
    </citation>
    <scope>NUCLEOTIDE SEQUENCE</scope>
    <source>
        <strain evidence="2">MPI-CAGE-AT-0021</strain>
    </source>
</reference>
<name>A0A9P9D5K3_9HYPO</name>
<dbReference type="EMBL" id="JAGMUU010000048">
    <property type="protein sequence ID" value="KAH7113003.1"/>
    <property type="molecule type" value="Genomic_DNA"/>
</dbReference>
<dbReference type="OrthoDB" id="5422709at2759"/>
<comment type="caution">
    <text evidence="2">The sequence shown here is derived from an EMBL/GenBank/DDBJ whole genome shotgun (WGS) entry which is preliminary data.</text>
</comment>
<proteinExistence type="predicted"/>
<gene>
    <name evidence="2" type="ORF">B0J13DRAFT_533988</name>
    <name evidence="1" type="ORF">B0J13DRAFT_534069</name>
</gene>
<keyword evidence="3" id="KW-1185">Reference proteome</keyword>
<evidence type="ECO:0000313" key="2">
    <source>
        <dbReference type="EMBL" id="KAH7113003.1"/>
    </source>
</evidence>
<dbReference type="AlphaFoldDB" id="A0A9P9D5K3"/>
<dbReference type="Proteomes" id="UP000717696">
    <property type="component" value="Unassembled WGS sequence"/>
</dbReference>